<dbReference type="AlphaFoldDB" id="A0A1T3NK72"/>
<dbReference type="Pfam" id="PF07690">
    <property type="entry name" value="MFS_1"/>
    <property type="match status" value="1"/>
</dbReference>
<dbReference type="PANTHER" id="PTHR23517">
    <property type="entry name" value="RESISTANCE PROTEIN MDTM, PUTATIVE-RELATED-RELATED"/>
    <property type="match status" value="1"/>
</dbReference>
<dbReference type="Gene3D" id="1.20.1250.20">
    <property type="entry name" value="MFS general substrate transporter like domains"/>
    <property type="match status" value="2"/>
</dbReference>
<feature type="transmembrane region" description="Helical" evidence="7">
    <location>
        <begin position="145"/>
        <end position="168"/>
    </location>
</feature>
<dbReference type="SUPFAM" id="SSF103473">
    <property type="entry name" value="MFS general substrate transporter"/>
    <property type="match status" value="1"/>
</dbReference>
<dbReference type="Proteomes" id="UP000190037">
    <property type="component" value="Unassembled WGS sequence"/>
</dbReference>
<keyword evidence="2" id="KW-0813">Transport</keyword>
<feature type="transmembrane region" description="Helical" evidence="7">
    <location>
        <begin position="111"/>
        <end position="133"/>
    </location>
</feature>
<keyword evidence="10" id="KW-1185">Reference proteome</keyword>
<dbReference type="PROSITE" id="PS50850">
    <property type="entry name" value="MFS"/>
    <property type="match status" value="1"/>
</dbReference>
<evidence type="ECO:0000256" key="2">
    <source>
        <dbReference type="ARBA" id="ARBA00022448"/>
    </source>
</evidence>
<dbReference type="EMBL" id="MWQN01000004">
    <property type="protein sequence ID" value="OPC77105.1"/>
    <property type="molecule type" value="Genomic_DNA"/>
</dbReference>
<feature type="transmembrane region" description="Helical" evidence="7">
    <location>
        <begin position="321"/>
        <end position="342"/>
    </location>
</feature>
<feature type="transmembrane region" description="Helical" evidence="7">
    <location>
        <begin position="174"/>
        <end position="194"/>
    </location>
</feature>
<protein>
    <recommendedName>
        <fullName evidence="8">Major facilitator superfamily (MFS) profile domain-containing protein</fullName>
    </recommendedName>
</protein>
<dbReference type="RefSeq" id="WP_078981864.1">
    <property type="nucleotide sequence ID" value="NZ_MWQN01000004.1"/>
</dbReference>
<evidence type="ECO:0000256" key="5">
    <source>
        <dbReference type="ARBA" id="ARBA00022989"/>
    </source>
</evidence>
<feature type="transmembrane region" description="Helical" evidence="7">
    <location>
        <begin position="52"/>
        <end position="75"/>
    </location>
</feature>
<comment type="subcellular location">
    <subcellularLocation>
        <location evidence="1">Cell membrane</location>
        <topology evidence="1">Multi-pass membrane protein</topology>
    </subcellularLocation>
</comment>
<feature type="transmembrane region" description="Helical" evidence="7">
    <location>
        <begin position="266"/>
        <end position="283"/>
    </location>
</feature>
<organism evidence="9 10">
    <name type="scientific">Embleya scabrispora</name>
    <dbReference type="NCBI Taxonomy" id="159449"/>
    <lineage>
        <taxon>Bacteria</taxon>
        <taxon>Bacillati</taxon>
        <taxon>Actinomycetota</taxon>
        <taxon>Actinomycetes</taxon>
        <taxon>Kitasatosporales</taxon>
        <taxon>Streptomycetaceae</taxon>
        <taxon>Embleya</taxon>
    </lineage>
</organism>
<dbReference type="InterPro" id="IPR050171">
    <property type="entry name" value="MFS_Transporters"/>
</dbReference>
<gene>
    <name evidence="9" type="ORF">B4N89_41810</name>
</gene>
<dbReference type="PANTHER" id="PTHR23517:SF2">
    <property type="entry name" value="MULTIDRUG RESISTANCE PROTEIN MDTH"/>
    <property type="match status" value="1"/>
</dbReference>
<dbReference type="InterPro" id="IPR020846">
    <property type="entry name" value="MFS_dom"/>
</dbReference>
<feature type="transmembrane region" description="Helical" evidence="7">
    <location>
        <begin position="295"/>
        <end position="315"/>
    </location>
</feature>
<dbReference type="InterPro" id="IPR036259">
    <property type="entry name" value="MFS_trans_sf"/>
</dbReference>
<keyword evidence="6 7" id="KW-0472">Membrane</keyword>
<evidence type="ECO:0000313" key="9">
    <source>
        <dbReference type="EMBL" id="OPC77105.1"/>
    </source>
</evidence>
<proteinExistence type="predicted"/>
<dbReference type="InterPro" id="IPR011701">
    <property type="entry name" value="MFS"/>
</dbReference>
<dbReference type="GO" id="GO:0022857">
    <property type="term" value="F:transmembrane transporter activity"/>
    <property type="evidence" value="ECO:0007669"/>
    <property type="project" value="InterPro"/>
</dbReference>
<keyword evidence="4 7" id="KW-0812">Transmembrane</keyword>
<keyword evidence="3" id="KW-1003">Cell membrane</keyword>
<feature type="transmembrane region" description="Helical" evidence="7">
    <location>
        <begin position="229"/>
        <end position="246"/>
    </location>
</feature>
<evidence type="ECO:0000256" key="4">
    <source>
        <dbReference type="ARBA" id="ARBA00022692"/>
    </source>
</evidence>
<keyword evidence="5 7" id="KW-1133">Transmembrane helix</keyword>
<accession>A0A1T3NK72</accession>
<evidence type="ECO:0000256" key="3">
    <source>
        <dbReference type="ARBA" id="ARBA00022475"/>
    </source>
</evidence>
<name>A0A1T3NK72_9ACTN</name>
<reference evidence="9 10" key="1">
    <citation type="submission" date="2017-03" db="EMBL/GenBank/DDBJ databases">
        <title>Draft genome sequence of Streptomyces scabrisporus NF3, endophyte isolated from Amphipterygium adstringens.</title>
        <authorList>
            <person name="Vazquez M."/>
            <person name="Ceapa C.D."/>
            <person name="Rodriguez Luna D."/>
            <person name="Sanchez Esquivel S."/>
        </authorList>
    </citation>
    <scope>NUCLEOTIDE SEQUENCE [LARGE SCALE GENOMIC DNA]</scope>
    <source>
        <strain evidence="9 10">NF3</strain>
    </source>
</reference>
<feature type="transmembrane region" description="Helical" evidence="7">
    <location>
        <begin position="25"/>
        <end position="46"/>
    </location>
</feature>
<comment type="caution">
    <text evidence="9">The sequence shown here is derived from an EMBL/GenBank/DDBJ whole genome shotgun (WGS) entry which is preliminary data.</text>
</comment>
<evidence type="ECO:0000256" key="6">
    <source>
        <dbReference type="ARBA" id="ARBA00023136"/>
    </source>
</evidence>
<feature type="transmembrane region" description="Helical" evidence="7">
    <location>
        <begin position="87"/>
        <end position="105"/>
    </location>
</feature>
<sequence>MTGAVPGTRDAATARRVTSAFRGLLAVRLLGALASGVMLPFVILWAHRVGGLSGAAAGALFLVQAAGEFVGGLAGGAVADRIGHRRMLLLSTTGMALGYGSLVLVHHPVLALGLFLTAGLFESAFHPTIAALIGDLHAEEELHRAYGTTRVVASIGGVIGPILGAAAVTLSLSSVFAVAGVLLIGAVLAVFVAVPSDRAIGPETTRADIGEEAKEVYGALTRILRDRRLALLVLGGSLLSITFTWWEADGLVLLNRIDSLGTTAYAALFAVDALAIILFQIPVSRWAGRRDTGRLLFLGAALQGVGLAGFAAAGIGYPALLAAVLVTSFGMMITGPTTSAFVSRHAPPGHSATYQAALSTSQDIGTAIGPTSGLALARIGPPTLVWLSALPLGLIAGLATARATRLPDRGAGAIAKGRGARPS</sequence>
<evidence type="ECO:0000256" key="1">
    <source>
        <dbReference type="ARBA" id="ARBA00004651"/>
    </source>
</evidence>
<evidence type="ECO:0000256" key="7">
    <source>
        <dbReference type="SAM" id="Phobius"/>
    </source>
</evidence>
<evidence type="ECO:0000259" key="8">
    <source>
        <dbReference type="PROSITE" id="PS50850"/>
    </source>
</evidence>
<feature type="domain" description="Major facilitator superfamily (MFS) profile" evidence="8">
    <location>
        <begin position="20"/>
        <end position="405"/>
    </location>
</feature>
<dbReference type="GO" id="GO:0005886">
    <property type="term" value="C:plasma membrane"/>
    <property type="evidence" value="ECO:0007669"/>
    <property type="project" value="UniProtKB-SubCell"/>
</dbReference>
<evidence type="ECO:0000313" key="10">
    <source>
        <dbReference type="Proteomes" id="UP000190037"/>
    </source>
</evidence>